<dbReference type="NCBIfam" id="TIGR01136">
    <property type="entry name" value="cysKM"/>
    <property type="match status" value="1"/>
</dbReference>
<dbReference type="InterPro" id="IPR036052">
    <property type="entry name" value="TrpB-like_PALP_sf"/>
</dbReference>
<comment type="cofactor">
    <cofactor evidence="1 6">
        <name>pyridoxal 5'-phosphate</name>
        <dbReference type="ChEBI" id="CHEBI:597326"/>
    </cofactor>
</comment>
<dbReference type="PANTHER" id="PTHR10314">
    <property type="entry name" value="CYSTATHIONINE BETA-SYNTHASE"/>
    <property type="match status" value="1"/>
</dbReference>
<dbReference type="Proteomes" id="UP000001029">
    <property type="component" value="Chromosome"/>
</dbReference>
<comment type="catalytic activity">
    <reaction evidence="5">
        <text>O-acetyl-L-serine + hydrogen sulfide = L-cysteine + acetate</text>
        <dbReference type="Rhea" id="RHEA:14829"/>
        <dbReference type="ChEBI" id="CHEBI:29919"/>
        <dbReference type="ChEBI" id="CHEBI:30089"/>
        <dbReference type="ChEBI" id="CHEBI:35235"/>
        <dbReference type="ChEBI" id="CHEBI:58340"/>
        <dbReference type="EC" id="2.5.1.47"/>
    </reaction>
</comment>
<dbReference type="EMBL" id="CP001055">
    <property type="protein sequence ID" value="ACC97592.1"/>
    <property type="molecule type" value="Genomic_DNA"/>
</dbReference>
<dbReference type="NCBIfam" id="TIGR01139">
    <property type="entry name" value="cysK"/>
    <property type="match status" value="1"/>
</dbReference>
<evidence type="ECO:0000256" key="1">
    <source>
        <dbReference type="ARBA" id="ARBA00001933"/>
    </source>
</evidence>
<dbReference type="KEGG" id="emi:Emin_0024"/>
<dbReference type="InterPro" id="IPR050214">
    <property type="entry name" value="Cys_Synth/Cystath_Beta-Synth"/>
</dbReference>
<feature type="binding site" evidence="6">
    <location>
        <position position="265"/>
    </location>
    <ligand>
        <name>pyridoxal 5'-phosphate</name>
        <dbReference type="ChEBI" id="CHEBI:597326"/>
    </ligand>
</feature>
<dbReference type="EC" id="2.5.1.47" evidence="3"/>
<dbReference type="FunFam" id="3.40.50.1100:FF:000003">
    <property type="entry name" value="Cystathionine beta-synthase"/>
    <property type="match status" value="1"/>
</dbReference>
<dbReference type="AlphaFoldDB" id="B2KAP6"/>
<reference evidence="9 10" key="1">
    <citation type="journal article" date="2009" name="Appl. Environ. Microbiol.">
        <title>Genomic analysis of 'Elusimicrobium minutum,' the first cultivated representative of the phylum 'Elusimicrobia' (formerly termite group 1).</title>
        <authorList>
            <person name="Herlemann D.P.R."/>
            <person name="Geissinger O."/>
            <person name="Ikeda-Ohtsubo W."/>
            <person name="Kunin V."/>
            <person name="Sun H."/>
            <person name="Lapidus A."/>
            <person name="Hugenholtz P."/>
            <person name="Brune A."/>
        </authorList>
    </citation>
    <scope>NUCLEOTIDE SEQUENCE [LARGE SCALE GENOMIC DNA]</scope>
    <source>
        <strain evidence="9 10">Pei191</strain>
    </source>
</reference>
<dbReference type="RefSeq" id="WP_012414207.1">
    <property type="nucleotide sequence ID" value="NC_010644.1"/>
</dbReference>
<evidence type="ECO:0000259" key="8">
    <source>
        <dbReference type="Pfam" id="PF00291"/>
    </source>
</evidence>
<evidence type="ECO:0000256" key="7">
    <source>
        <dbReference type="PIRSR" id="PIRSR605856-51"/>
    </source>
</evidence>
<dbReference type="InterPro" id="IPR005856">
    <property type="entry name" value="Cys_synth"/>
</dbReference>
<organism evidence="9 10">
    <name type="scientific">Elusimicrobium minutum (strain Pei191)</name>
    <dbReference type="NCBI Taxonomy" id="445932"/>
    <lineage>
        <taxon>Bacteria</taxon>
        <taxon>Pseudomonadati</taxon>
        <taxon>Elusimicrobiota</taxon>
        <taxon>Elusimicrobia</taxon>
        <taxon>Elusimicrobiales</taxon>
        <taxon>Elusimicrobiaceae</taxon>
        <taxon>Elusimicrobium</taxon>
    </lineage>
</organism>
<keyword evidence="4 6" id="KW-0663">Pyridoxal phosphate</keyword>
<dbReference type="SUPFAM" id="SSF53686">
    <property type="entry name" value="Tryptophan synthase beta subunit-like PLP-dependent enzymes"/>
    <property type="match status" value="1"/>
</dbReference>
<dbReference type="CDD" id="cd01561">
    <property type="entry name" value="CBS_like"/>
    <property type="match status" value="1"/>
</dbReference>
<evidence type="ECO:0000256" key="6">
    <source>
        <dbReference type="PIRSR" id="PIRSR605856-50"/>
    </source>
</evidence>
<keyword evidence="9" id="KW-0808">Transferase</keyword>
<dbReference type="GO" id="GO:0006535">
    <property type="term" value="P:cysteine biosynthetic process from serine"/>
    <property type="evidence" value="ECO:0007669"/>
    <property type="project" value="InterPro"/>
</dbReference>
<evidence type="ECO:0000256" key="5">
    <source>
        <dbReference type="ARBA" id="ARBA00047931"/>
    </source>
</evidence>
<evidence type="ECO:0000313" key="9">
    <source>
        <dbReference type="EMBL" id="ACC97592.1"/>
    </source>
</evidence>
<dbReference type="Gene3D" id="3.40.50.1100">
    <property type="match status" value="2"/>
</dbReference>
<feature type="binding site" evidence="6">
    <location>
        <begin position="178"/>
        <end position="182"/>
    </location>
    <ligand>
        <name>pyridoxal 5'-phosphate</name>
        <dbReference type="ChEBI" id="CHEBI:597326"/>
    </ligand>
</feature>
<keyword evidence="10" id="KW-1185">Reference proteome</keyword>
<comment type="similarity">
    <text evidence="2">Belongs to the cysteine synthase/cystathionine beta-synthase family.</text>
</comment>
<evidence type="ECO:0000256" key="3">
    <source>
        <dbReference type="ARBA" id="ARBA00012681"/>
    </source>
</evidence>
<dbReference type="GO" id="GO:0004124">
    <property type="term" value="F:cysteine synthase activity"/>
    <property type="evidence" value="ECO:0007669"/>
    <property type="project" value="UniProtKB-EC"/>
</dbReference>
<feature type="binding site" evidence="6">
    <location>
        <position position="73"/>
    </location>
    <ligand>
        <name>pyridoxal 5'-phosphate</name>
        <dbReference type="ChEBI" id="CHEBI:597326"/>
    </ligand>
</feature>
<dbReference type="OrthoDB" id="9808024at2"/>
<dbReference type="FunFam" id="3.40.50.1100:FF:000118">
    <property type="entry name" value="Related to CYS4-cystathionine beta-synthase"/>
    <property type="match status" value="1"/>
</dbReference>
<dbReference type="Pfam" id="PF00291">
    <property type="entry name" value="PALP"/>
    <property type="match status" value="1"/>
</dbReference>
<dbReference type="HOGENOM" id="CLU_021018_1_0_0"/>
<proteinExistence type="inferred from homology"/>
<evidence type="ECO:0000313" key="10">
    <source>
        <dbReference type="Proteomes" id="UP000001029"/>
    </source>
</evidence>
<name>B2KAP6_ELUMP</name>
<evidence type="ECO:0000256" key="4">
    <source>
        <dbReference type="ARBA" id="ARBA00022898"/>
    </source>
</evidence>
<dbReference type="InterPro" id="IPR001926">
    <property type="entry name" value="TrpB-like_PALP"/>
</dbReference>
<sequence>MRKLNNILAAVGNTPLVKVNNIDCNGANIYLKLESFNPLSSVKDRLAYCIIKTAEEDGTLKTGGTIVEASSGNTGIGLAFIAAAKGYKLILTMPESVSVERRAVLTALGTKLILTPKEKGMKGAIEAAQKILQNTPGSFFADQFGNPANPAIHRQTTAVEILNAMEGESVDCFVAGVGTGGTITGVGEVLKEKKQTKIVAVEPFKSPVLSGGDPAPHNLQGIGAGFIPKVLNTKIIDEIIKVKEEDAYFCSRELAVKEGVFAGISSGAAMSAALEISKKNEYKGKNIIVLLPDTGERYLSTPLWAVN</sequence>
<accession>B2KAP6</accession>
<feature type="modified residue" description="N6-(pyridoxal phosphate)lysine" evidence="7">
    <location>
        <position position="43"/>
    </location>
</feature>
<protein>
    <recommendedName>
        <fullName evidence="3">cysteine synthase</fullName>
        <ecNumber evidence="3">2.5.1.47</ecNumber>
    </recommendedName>
</protein>
<evidence type="ECO:0000256" key="2">
    <source>
        <dbReference type="ARBA" id="ARBA00007103"/>
    </source>
</evidence>
<feature type="domain" description="Tryptophan synthase beta chain-like PALP" evidence="8">
    <location>
        <begin position="9"/>
        <end position="293"/>
    </location>
</feature>
<dbReference type="InterPro" id="IPR005859">
    <property type="entry name" value="CysK"/>
</dbReference>
<gene>
    <name evidence="9" type="ordered locus">Emin_0024</name>
</gene>
<dbReference type="STRING" id="445932.Emin_0024"/>